<feature type="transmembrane region" description="Helical" evidence="2">
    <location>
        <begin position="76"/>
        <end position="104"/>
    </location>
</feature>
<dbReference type="EMBL" id="BAABRR010000005">
    <property type="protein sequence ID" value="GAA5518853.1"/>
    <property type="molecule type" value="Genomic_DNA"/>
</dbReference>
<keyword evidence="2" id="KW-0812">Transmembrane</keyword>
<keyword evidence="2" id="KW-0472">Membrane</keyword>
<gene>
    <name evidence="3" type="ORF">Lsed01_01287</name>
</gene>
<organism evidence="3 4">
    <name type="scientific">Demequina sediminis</name>
    <dbReference type="NCBI Taxonomy" id="1930058"/>
    <lineage>
        <taxon>Bacteria</taxon>
        <taxon>Bacillati</taxon>
        <taxon>Actinomycetota</taxon>
        <taxon>Actinomycetes</taxon>
        <taxon>Micrococcales</taxon>
        <taxon>Demequinaceae</taxon>
        <taxon>Demequina</taxon>
    </lineage>
</organism>
<evidence type="ECO:0008006" key="5">
    <source>
        <dbReference type="Google" id="ProtNLM"/>
    </source>
</evidence>
<evidence type="ECO:0000313" key="4">
    <source>
        <dbReference type="Proteomes" id="UP001426770"/>
    </source>
</evidence>
<keyword evidence="2" id="KW-1133">Transmembrane helix</keyword>
<feature type="region of interest" description="Disordered" evidence="1">
    <location>
        <begin position="120"/>
        <end position="143"/>
    </location>
</feature>
<reference evidence="3 4" key="1">
    <citation type="submission" date="2024-02" db="EMBL/GenBank/DDBJ databases">
        <title>Lysinimicrobium sediminis NBRC 112286.</title>
        <authorList>
            <person name="Ichikawa N."/>
            <person name="Katano-Makiyama Y."/>
            <person name="Hidaka K."/>
        </authorList>
    </citation>
    <scope>NUCLEOTIDE SEQUENCE [LARGE SCALE GENOMIC DNA]</scope>
    <source>
        <strain evidence="3 4">NBRC 112286</strain>
    </source>
</reference>
<keyword evidence="4" id="KW-1185">Reference proteome</keyword>
<name>A0ABP9WI20_9MICO</name>
<sequence>MTARPQRSATLVFTQAVLALQALAALFAVLVLWGLTRAGELDLPAWLLWGGGLGFVILLGYAAGKQGRRWGRWLGWVLQVPMLVAGLAESTIAVIGVMFLALWITGLRLGGRIDRERAERVAAEGSAEGGPTAGDSAAEDAQA</sequence>
<dbReference type="RefSeq" id="WP_286216462.1">
    <property type="nucleotide sequence ID" value="NZ_AP027736.1"/>
</dbReference>
<dbReference type="Pfam" id="PF14017">
    <property type="entry name" value="DUF4233"/>
    <property type="match status" value="1"/>
</dbReference>
<proteinExistence type="predicted"/>
<comment type="caution">
    <text evidence="3">The sequence shown here is derived from an EMBL/GenBank/DDBJ whole genome shotgun (WGS) entry which is preliminary data.</text>
</comment>
<evidence type="ECO:0000256" key="1">
    <source>
        <dbReference type="SAM" id="MobiDB-lite"/>
    </source>
</evidence>
<feature type="transmembrane region" description="Helical" evidence="2">
    <location>
        <begin position="46"/>
        <end position="64"/>
    </location>
</feature>
<dbReference type="InterPro" id="IPR025327">
    <property type="entry name" value="DUF4233"/>
</dbReference>
<protein>
    <recommendedName>
        <fullName evidence="5">DUF4233 domain-containing protein</fullName>
    </recommendedName>
</protein>
<accession>A0ABP9WI20</accession>
<feature type="transmembrane region" description="Helical" evidence="2">
    <location>
        <begin position="12"/>
        <end position="34"/>
    </location>
</feature>
<dbReference type="Proteomes" id="UP001426770">
    <property type="component" value="Unassembled WGS sequence"/>
</dbReference>
<evidence type="ECO:0000256" key="2">
    <source>
        <dbReference type="SAM" id="Phobius"/>
    </source>
</evidence>
<evidence type="ECO:0000313" key="3">
    <source>
        <dbReference type="EMBL" id="GAA5518853.1"/>
    </source>
</evidence>